<feature type="domain" description="Restriction endonuclease type II NotI" evidence="1">
    <location>
        <begin position="24"/>
        <end position="238"/>
    </location>
</feature>
<organism evidence="2 3">
    <name type="scientific">Candidatus Scalindua arabica</name>
    <dbReference type="NCBI Taxonomy" id="1127984"/>
    <lineage>
        <taxon>Bacteria</taxon>
        <taxon>Pseudomonadati</taxon>
        <taxon>Planctomycetota</taxon>
        <taxon>Candidatus Brocadiia</taxon>
        <taxon>Candidatus Brocadiales</taxon>
        <taxon>Candidatus Scalinduaceae</taxon>
        <taxon>Candidatus Scalindua</taxon>
    </lineage>
</organism>
<dbReference type="EMBL" id="JAANXD010000018">
    <property type="protein sequence ID" value="MBS1257288.1"/>
    <property type="molecule type" value="Genomic_DNA"/>
</dbReference>
<dbReference type="Proteomes" id="UP000722750">
    <property type="component" value="Unassembled WGS sequence"/>
</dbReference>
<evidence type="ECO:0000259" key="1">
    <source>
        <dbReference type="Pfam" id="PF12183"/>
    </source>
</evidence>
<dbReference type="InterPro" id="IPR022009">
    <property type="entry name" value="Resctriction_endonuc_II_NotI"/>
</dbReference>
<evidence type="ECO:0000313" key="3">
    <source>
        <dbReference type="Proteomes" id="UP000722750"/>
    </source>
</evidence>
<dbReference type="AlphaFoldDB" id="A0A941W0V6"/>
<name>A0A941W0V6_9BACT</name>
<sequence>MTKHIQPLAEVFGHLVDDQLPKAIRYRSGRLCPFNNKVPNCTKDKAKNPLGVCSIFHDGIPAITCPIRFREDWLITDDASSFFFGDTTAWSSLTEVRLNDGNGKSAGNIDVVLIAYDDNGKIFDFGALEIQAVYISGNVRDPFEYYMKSPKANAQMDWSTQPNYPRPDYLSSSRKRLAPQLLYKGGILHSWQKKIAVALNKSFFETLPPLKTVSKSKADISWLIYDLQLVKEEEQERFVLTKTDEVFTEFEPTLISITTSSPGNIDDFIKLFQDKLDEQLETPPNNKIIEKPF</sequence>
<dbReference type="Pfam" id="PF12183">
    <property type="entry name" value="NotI"/>
    <property type="match status" value="1"/>
</dbReference>
<gene>
    <name evidence="2" type="ORF">MAG551_00330</name>
</gene>
<accession>A0A941W0V6</accession>
<proteinExistence type="predicted"/>
<evidence type="ECO:0000313" key="2">
    <source>
        <dbReference type="EMBL" id="MBS1257288.1"/>
    </source>
</evidence>
<comment type="caution">
    <text evidence="2">The sequence shown here is derived from an EMBL/GenBank/DDBJ whole genome shotgun (WGS) entry which is preliminary data.</text>
</comment>
<protein>
    <recommendedName>
        <fullName evidence="1">Restriction endonuclease type II NotI domain-containing protein</fullName>
    </recommendedName>
</protein>
<reference evidence="2" key="1">
    <citation type="journal article" date="2021" name="ISME J.">
        <title>Fine-scale metabolic discontinuity in a stratified prokaryote microbiome of a Red Sea deep halocline.</title>
        <authorList>
            <person name="Michoud G."/>
            <person name="Ngugi D.K."/>
            <person name="Barozzi A."/>
            <person name="Merlino G."/>
            <person name="Calleja M.L."/>
            <person name="Delgado-Huertas A."/>
            <person name="Moran X.A.G."/>
            <person name="Daffonchio D."/>
        </authorList>
    </citation>
    <scope>NUCLEOTIDE SEQUENCE</scope>
    <source>
        <strain evidence="2">SuakinDeep_MAG55_1</strain>
    </source>
</reference>